<sequence length="96" mass="11263">LSMGLSQLFENTKDKVFALANLAKWHEKVRQTGFKSFNTITKSIQNHYQTILNYFDRRSTNASAESFNAKIKAFRSQFRGVKNIEFFLFRLTQLYA</sequence>
<reference evidence="2 3" key="1">
    <citation type="submission" date="2019-11" db="EMBL/GenBank/DDBJ databases">
        <title>Description of Pedobacter sp. LMG 31462T.</title>
        <authorList>
            <person name="Carlier A."/>
            <person name="Qi S."/>
            <person name="Vandamme P."/>
        </authorList>
    </citation>
    <scope>NUCLEOTIDE SEQUENCE [LARGE SCALE GENOMIC DNA]</scope>
    <source>
        <strain evidence="2 3">LMG 31462</strain>
    </source>
</reference>
<feature type="domain" description="Transposase IS204/IS1001/IS1096/IS1165 DDE" evidence="1">
    <location>
        <begin position="4"/>
        <end position="90"/>
    </location>
</feature>
<name>A0ABR6EXJ1_9SPHI</name>
<protein>
    <submittedName>
        <fullName evidence="2">DDE transposase</fullName>
    </submittedName>
</protein>
<dbReference type="Proteomes" id="UP000636110">
    <property type="component" value="Unassembled WGS sequence"/>
</dbReference>
<gene>
    <name evidence="2" type="ORF">GM920_12315</name>
</gene>
<dbReference type="EMBL" id="WNXC01000004">
    <property type="protein sequence ID" value="MBB2149686.1"/>
    <property type="molecule type" value="Genomic_DNA"/>
</dbReference>
<dbReference type="RefSeq" id="WP_182957608.1">
    <property type="nucleotide sequence ID" value="NZ_WNXC01000004.1"/>
</dbReference>
<accession>A0ABR6EXJ1</accession>
<comment type="caution">
    <text evidence="2">The sequence shown here is derived from an EMBL/GenBank/DDBJ whole genome shotgun (WGS) entry which is preliminary data.</text>
</comment>
<organism evidence="2 3">
    <name type="scientific">Pedobacter gandavensis</name>
    <dbReference type="NCBI Taxonomy" id="2679963"/>
    <lineage>
        <taxon>Bacteria</taxon>
        <taxon>Pseudomonadati</taxon>
        <taxon>Bacteroidota</taxon>
        <taxon>Sphingobacteriia</taxon>
        <taxon>Sphingobacteriales</taxon>
        <taxon>Sphingobacteriaceae</taxon>
        <taxon>Pedobacter</taxon>
    </lineage>
</organism>
<proteinExistence type="predicted"/>
<feature type="non-terminal residue" evidence="2">
    <location>
        <position position="1"/>
    </location>
</feature>
<keyword evidence="3" id="KW-1185">Reference proteome</keyword>
<dbReference type="Pfam" id="PF01610">
    <property type="entry name" value="DDE_Tnp_ISL3"/>
    <property type="match status" value="1"/>
</dbReference>
<evidence type="ECO:0000313" key="2">
    <source>
        <dbReference type="EMBL" id="MBB2149686.1"/>
    </source>
</evidence>
<dbReference type="InterPro" id="IPR002560">
    <property type="entry name" value="Transposase_DDE"/>
</dbReference>
<evidence type="ECO:0000259" key="1">
    <source>
        <dbReference type="Pfam" id="PF01610"/>
    </source>
</evidence>
<evidence type="ECO:0000313" key="3">
    <source>
        <dbReference type="Proteomes" id="UP000636110"/>
    </source>
</evidence>